<dbReference type="InterPro" id="IPR004045">
    <property type="entry name" value="Glutathione_S-Trfase_N"/>
</dbReference>
<dbReference type="PROSITE" id="PS50404">
    <property type="entry name" value="GST_NTER"/>
    <property type="match status" value="1"/>
</dbReference>
<dbReference type="GO" id="GO:0004364">
    <property type="term" value="F:glutathione transferase activity"/>
    <property type="evidence" value="ECO:0007669"/>
    <property type="project" value="UniProtKB-EC"/>
</dbReference>
<feature type="domain" description="GST N-terminal" evidence="5">
    <location>
        <begin position="9"/>
        <end position="96"/>
    </location>
</feature>
<dbReference type="CDD" id="cd03189">
    <property type="entry name" value="GST_C_GTT1_like"/>
    <property type="match status" value="1"/>
</dbReference>
<protein>
    <recommendedName>
        <fullName evidence="2">glutathione transferase</fullName>
        <ecNumber evidence="2">2.5.1.18</ecNumber>
    </recommendedName>
</protein>
<evidence type="ECO:0000256" key="1">
    <source>
        <dbReference type="ARBA" id="ARBA00007409"/>
    </source>
</evidence>
<accession>A0A6G1J0A4</accession>
<dbReference type="Pfam" id="PF13409">
    <property type="entry name" value="GST_N_2"/>
    <property type="match status" value="1"/>
</dbReference>
<gene>
    <name evidence="7" type="ORF">K458DRAFT_478144</name>
</gene>
<feature type="domain" description="GST C-terminal" evidence="6">
    <location>
        <begin position="112"/>
        <end position="257"/>
    </location>
</feature>
<dbReference type="OrthoDB" id="2098326at2759"/>
<evidence type="ECO:0000259" key="5">
    <source>
        <dbReference type="PROSITE" id="PS50404"/>
    </source>
</evidence>
<evidence type="ECO:0000256" key="2">
    <source>
        <dbReference type="ARBA" id="ARBA00012452"/>
    </source>
</evidence>
<dbReference type="InterPro" id="IPR004046">
    <property type="entry name" value="GST_C"/>
</dbReference>
<name>A0A6G1J0A4_9PLEO</name>
<dbReference type="EC" id="2.5.1.18" evidence="2"/>
<dbReference type="Gene3D" id="3.40.30.10">
    <property type="entry name" value="Glutaredoxin"/>
    <property type="match status" value="1"/>
</dbReference>
<dbReference type="GO" id="GO:0004602">
    <property type="term" value="F:glutathione peroxidase activity"/>
    <property type="evidence" value="ECO:0007669"/>
    <property type="project" value="UniProtKB-ARBA"/>
</dbReference>
<dbReference type="GO" id="GO:0005737">
    <property type="term" value="C:cytoplasm"/>
    <property type="evidence" value="ECO:0007669"/>
    <property type="project" value="UniProtKB-ARBA"/>
</dbReference>
<dbReference type="SFLD" id="SFLDG00358">
    <property type="entry name" value="Main_(cytGST)"/>
    <property type="match status" value="1"/>
</dbReference>
<reference evidence="7" key="1">
    <citation type="journal article" date="2020" name="Stud. Mycol.">
        <title>101 Dothideomycetes genomes: a test case for predicting lifestyles and emergence of pathogens.</title>
        <authorList>
            <person name="Haridas S."/>
            <person name="Albert R."/>
            <person name="Binder M."/>
            <person name="Bloem J."/>
            <person name="Labutti K."/>
            <person name="Salamov A."/>
            <person name="Andreopoulos B."/>
            <person name="Baker S."/>
            <person name="Barry K."/>
            <person name="Bills G."/>
            <person name="Bluhm B."/>
            <person name="Cannon C."/>
            <person name="Castanera R."/>
            <person name="Culley D."/>
            <person name="Daum C."/>
            <person name="Ezra D."/>
            <person name="Gonzalez J."/>
            <person name="Henrissat B."/>
            <person name="Kuo A."/>
            <person name="Liang C."/>
            <person name="Lipzen A."/>
            <person name="Lutzoni F."/>
            <person name="Magnuson J."/>
            <person name="Mondo S."/>
            <person name="Nolan M."/>
            <person name="Ohm R."/>
            <person name="Pangilinan J."/>
            <person name="Park H.-J."/>
            <person name="Ramirez L."/>
            <person name="Alfaro M."/>
            <person name="Sun H."/>
            <person name="Tritt A."/>
            <person name="Yoshinaga Y."/>
            <person name="Zwiers L.-H."/>
            <person name="Turgeon B."/>
            <person name="Goodwin S."/>
            <person name="Spatafora J."/>
            <person name="Crous P."/>
            <person name="Grigoriev I."/>
        </authorList>
    </citation>
    <scope>NUCLEOTIDE SEQUENCE</scope>
    <source>
        <strain evidence="7">CBS 122367</strain>
    </source>
</reference>
<dbReference type="SFLD" id="SFLDS00019">
    <property type="entry name" value="Glutathione_Transferase_(cytos"/>
    <property type="match status" value="1"/>
</dbReference>
<evidence type="ECO:0000256" key="4">
    <source>
        <dbReference type="ARBA" id="ARBA00047960"/>
    </source>
</evidence>
<keyword evidence="3 7" id="KW-0808">Transferase</keyword>
<dbReference type="InterPro" id="IPR010987">
    <property type="entry name" value="Glutathione-S-Trfase_C-like"/>
</dbReference>
<dbReference type="InterPro" id="IPR036249">
    <property type="entry name" value="Thioredoxin-like_sf"/>
</dbReference>
<dbReference type="InterPro" id="IPR040079">
    <property type="entry name" value="Glutathione_S-Trfase"/>
</dbReference>
<dbReference type="Gene3D" id="1.20.1050.10">
    <property type="match status" value="1"/>
</dbReference>
<dbReference type="CDD" id="cd03046">
    <property type="entry name" value="GST_N_GTT1_like"/>
    <property type="match status" value="1"/>
</dbReference>
<sequence length="262" mass="29832">MASESNQQGAKITVHWLNKSRGQRVIWLLEELNLNYDIKTYARDKNKRAPVALKEVHPLGKSPTISIEVAGCERPLVLAESGAIVEYLCEHFGQRLVPRRYPEGKEGGVGQETEEWINYRYFMHYAEGSMFPVLFTGLLTGSIRSAPVPFFIKPITNKIAGNIEGAYTNPELKVQYTFMEDFLTKSQEKGEFFLGSDLSAVDFMMFFVLEGGVQHGSLTEESYPKLYNYVRRMQDRKAYQRAGDRVTKASGEKFVPFSEARM</sequence>
<dbReference type="PANTHER" id="PTHR44051:SF9">
    <property type="entry name" value="GLUTATHIONE S-TRANSFERASE 1"/>
    <property type="match status" value="1"/>
</dbReference>
<comment type="similarity">
    <text evidence="1">Belongs to the GST superfamily.</text>
</comment>
<dbReference type="InterPro" id="IPR036282">
    <property type="entry name" value="Glutathione-S-Trfase_C_sf"/>
</dbReference>
<keyword evidence="8" id="KW-1185">Reference proteome</keyword>
<dbReference type="FunFam" id="3.40.30.10:FF:000156">
    <property type="entry name" value="Glutathione S-transferase 1"/>
    <property type="match status" value="1"/>
</dbReference>
<dbReference type="AlphaFoldDB" id="A0A6G1J0A4"/>
<evidence type="ECO:0000256" key="3">
    <source>
        <dbReference type="ARBA" id="ARBA00022679"/>
    </source>
</evidence>
<dbReference type="Pfam" id="PF14497">
    <property type="entry name" value="GST_C_3"/>
    <property type="match status" value="1"/>
</dbReference>
<evidence type="ECO:0000313" key="8">
    <source>
        <dbReference type="Proteomes" id="UP000799291"/>
    </source>
</evidence>
<dbReference type="SUPFAM" id="SSF52833">
    <property type="entry name" value="Thioredoxin-like"/>
    <property type="match status" value="1"/>
</dbReference>
<dbReference type="PANTHER" id="PTHR44051">
    <property type="entry name" value="GLUTATHIONE S-TRANSFERASE-RELATED"/>
    <property type="match status" value="1"/>
</dbReference>
<dbReference type="PROSITE" id="PS50405">
    <property type="entry name" value="GST_CTER"/>
    <property type="match status" value="1"/>
</dbReference>
<dbReference type="SUPFAM" id="SSF47616">
    <property type="entry name" value="GST C-terminal domain-like"/>
    <property type="match status" value="1"/>
</dbReference>
<proteinExistence type="inferred from homology"/>
<dbReference type="Proteomes" id="UP000799291">
    <property type="component" value="Unassembled WGS sequence"/>
</dbReference>
<dbReference type="EMBL" id="MU005583">
    <property type="protein sequence ID" value="KAF2683775.1"/>
    <property type="molecule type" value="Genomic_DNA"/>
</dbReference>
<evidence type="ECO:0000313" key="7">
    <source>
        <dbReference type="EMBL" id="KAF2683775.1"/>
    </source>
</evidence>
<comment type="catalytic activity">
    <reaction evidence="4">
        <text>RX + glutathione = an S-substituted glutathione + a halide anion + H(+)</text>
        <dbReference type="Rhea" id="RHEA:16437"/>
        <dbReference type="ChEBI" id="CHEBI:15378"/>
        <dbReference type="ChEBI" id="CHEBI:16042"/>
        <dbReference type="ChEBI" id="CHEBI:17792"/>
        <dbReference type="ChEBI" id="CHEBI:57925"/>
        <dbReference type="ChEBI" id="CHEBI:90779"/>
        <dbReference type="EC" id="2.5.1.18"/>
    </reaction>
</comment>
<evidence type="ECO:0000259" key="6">
    <source>
        <dbReference type="PROSITE" id="PS50405"/>
    </source>
</evidence>
<organism evidence="7 8">
    <name type="scientific">Lentithecium fluviatile CBS 122367</name>
    <dbReference type="NCBI Taxonomy" id="1168545"/>
    <lineage>
        <taxon>Eukaryota</taxon>
        <taxon>Fungi</taxon>
        <taxon>Dikarya</taxon>
        <taxon>Ascomycota</taxon>
        <taxon>Pezizomycotina</taxon>
        <taxon>Dothideomycetes</taxon>
        <taxon>Pleosporomycetidae</taxon>
        <taxon>Pleosporales</taxon>
        <taxon>Massarineae</taxon>
        <taxon>Lentitheciaceae</taxon>
        <taxon>Lentithecium</taxon>
    </lineage>
</organism>